<comment type="caution">
    <text evidence="1">The sequence shown here is derived from an EMBL/GenBank/DDBJ whole genome shotgun (WGS) entry which is preliminary data.</text>
</comment>
<evidence type="ECO:0000313" key="1">
    <source>
        <dbReference type="EMBL" id="KAF6744829.1"/>
    </source>
</evidence>
<gene>
    <name evidence="1" type="ORF">DFP72DRAFT_927413</name>
</gene>
<dbReference type="EMBL" id="JACGCI010000113">
    <property type="protein sequence ID" value="KAF6744829.1"/>
    <property type="molecule type" value="Genomic_DNA"/>
</dbReference>
<accession>A0A8H6LWL6</accession>
<name>A0A8H6LWL6_9AGAR</name>
<dbReference type="AlphaFoldDB" id="A0A8H6LWL6"/>
<keyword evidence="2" id="KW-1185">Reference proteome</keyword>
<reference evidence="1 2" key="1">
    <citation type="submission" date="2020-07" db="EMBL/GenBank/DDBJ databases">
        <title>Comparative genomics of pyrophilous fungi reveals a link between fire events and developmental genes.</title>
        <authorList>
            <consortium name="DOE Joint Genome Institute"/>
            <person name="Steindorff A.S."/>
            <person name="Carver A."/>
            <person name="Calhoun S."/>
            <person name="Stillman K."/>
            <person name="Liu H."/>
            <person name="Lipzen A."/>
            <person name="Pangilinan J."/>
            <person name="Labutti K."/>
            <person name="Bruns T.D."/>
            <person name="Grigoriev I.V."/>
        </authorList>
    </citation>
    <scope>NUCLEOTIDE SEQUENCE [LARGE SCALE GENOMIC DNA]</scope>
    <source>
        <strain evidence="1 2">CBS 144469</strain>
    </source>
</reference>
<evidence type="ECO:0000313" key="2">
    <source>
        <dbReference type="Proteomes" id="UP000521943"/>
    </source>
</evidence>
<protein>
    <submittedName>
        <fullName evidence="1">Uncharacterized protein</fullName>
    </submittedName>
</protein>
<sequence length="105" mass="11776">MLSALAKRKGDHAAAQYCTSLLALSVLSLSLSEASAFSVARSIRRRKHFLAFQLPMKHVRSLYLVCDMRRTRKSPAYSNTESIRRCVGPWYTPQNVRSGCGRKSA</sequence>
<dbReference type="Proteomes" id="UP000521943">
    <property type="component" value="Unassembled WGS sequence"/>
</dbReference>
<proteinExistence type="predicted"/>
<organism evidence="1 2">
    <name type="scientific">Ephemerocybe angulata</name>
    <dbReference type="NCBI Taxonomy" id="980116"/>
    <lineage>
        <taxon>Eukaryota</taxon>
        <taxon>Fungi</taxon>
        <taxon>Dikarya</taxon>
        <taxon>Basidiomycota</taxon>
        <taxon>Agaricomycotina</taxon>
        <taxon>Agaricomycetes</taxon>
        <taxon>Agaricomycetidae</taxon>
        <taxon>Agaricales</taxon>
        <taxon>Agaricineae</taxon>
        <taxon>Psathyrellaceae</taxon>
        <taxon>Ephemerocybe</taxon>
    </lineage>
</organism>